<evidence type="ECO:0000256" key="8">
    <source>
        <dbReference type="ARBA" id="ARBA00022840"/>
    </source>
</evidence>
<dbReference type="InterPro" id="IPR012340">
    <property type="entry name" value="NA-bd_OB-fold"/>
</dbReference>
<reference evidence="14 15" key="1">
    <citation type="submission" date="2018-06" db="EMBL/GenBank/DDBJ databases">
        <authorList>
            <consortium name="Pathogen Informatics"/>
            <person name="Doyle S."/>
        </authorList>
    </citation>
    <scope>NUCLEOTIDE SEQUENCE [LARGE SCALE GENOMIC DNA]</scope>
    <source>
        <strain evidence="14 15">NCTC9645</strain>
    </source>
</reference>
<proteinExistence type="inferred from homology"/>
<dbReference type="PROSITE" id="PS50928">
    <property type="entry name" value="ABC_TM1"/>
    <property type="match status" value="1"/>
</dbReference>
<dbReference type="InterPro" id="IPR000515">
    <property type="entry name" value="MetI-like"/>
</dbReference>
<keyword evidence="10 11" id="KW-0472">Membrane</keyword>
<dbReference type="SUPFAM" id="SSF161098">
    <property type="entry name" value="MetI-like"/>
    <property type="match status" value="1"/>
</dbReference>
<dbReference type="GO" id="GO:0015423">
    <property type="term" value="F:ABC-type maltose transporter activity"/>
    <property type="evidence" value="ECO:0007669"/>
    <property type="project" value="TreeGrafter"/>
</dbReference>
<evidence type="ECO:0000256" key="5">
    <source>
        <dbReference type="ARBA" id="ARBA00022597"/>
    </source>
</evidence>
<dbReference type="InterPro" id="IPR040582">
    <property type="entry name" value="OB_MalK-like"/>
</dbReference>
<keyword evidence="6 11" id="KW-0812">Transmembrane</keyword>
<dbReference type="Proteomes" id="UP000250675">
    <property type="component" value="Unassembled WGS sequence"/>
</dbReference>
<dbReference type="SUPFAM" id="SSF50331">
    <property type="entry name" value="MOP-like"/>
    <property type="match status" value="1"/>
</dbReference>
<dbReference type="InterPro" id="IPR035906">
    <property type="entry name" value="MetI-like_sf"/>
</dbReference>
<dbReference type="InterPro" id="IPR047641">
    <property type="entry name" value="ABC_transpr_MalK/UgpC-like"/>
</dbReference>
<dbReference type="GO" id="GO:1990060">
    <property type="term" value="C:maltose transport complex"/>
    <property type="evidence" value="ECO:0007669"/>
    <property type="project" value="TreeGrafter"/>
</dbReference>
<dbReference type="EMBL" id="UASO01000009">
    <property type="protein sequence ID" value="SQC87207.1"/>
    <property type="molecule type" value="Genomic_DNA"/>
</dbReference>
<evidence type="ECO:0000256" key="2">
    <source>
        <dbReference type="ARBA" id="ARBA00022448"/>
    </source>
</evidence>
<dbReference type="EC" id="3.6.3.20" evidence="14"/>
<feature type="transmembrane region" description="Helical" evidence="11">
    <location>
        <begin position="99"/>
        <end position="119"/>
    </location>
</feature>
<feature type="transmembrane region" description="Helical" evidence="11">
    <location>
        <begin position="267"/>
        <end position="285"/>
    </location>
</feature>
<dbReference type="FunFam" id="3.40.50.300:FF:000042">
    <property type="entry name" value="Maltose/maltodextrin ABC transporter, ATP-binding protein"/>
    <property type="match status" value="1"/>
</dbReference>
<evidence type="ECO:0000259" key="13">
    <source>
        <dbReference type="PROSITE" id="PS50928"/>
    </source>
</evidence>
<dbReference type="GO" id="GO:0055052">
    <property type="term" value="C:ATP-binding cassette (ABC) transporter complex, substrate-binding subunit-containing"/>
    <property type="evidence" value="ECO:0007669"/>
    <property type="project" value="TreeGrafter"/>
</dbReference>
<keyword evidence="8" id="KW-0067">ATP-binding</keyword>
<dbReference type="PROSITE" id="PS50893">
    <property type="entry name" value="ABC_TRANSPORTER_2"/>
    <property type="match status" value="1"/>
</dbReference>
<gene>
    <name evidence="14" type="primary">ugpC_3</name>
    <name evidence="14" type="ORF">NCTC9645_05321</name>
</gene>
<dbReference type="GO" id="GO:0016887">
    <property type="term" value="F:ATP hydrolysis activity"/>
    <property type="evidence" value="ECO:0007669"/>
    <property type="project" value="InterPro"/>
</dbReference>
<keyword evidence="9 11" id="KW-1133">Transmembrane helix</keyword>
<feature type="transmembrane region" description="Helical" evidence="11">
    <location>
        <begin position="128"/>
        <end position="152"/>
    </location>
</feature>
<keyword evidence="7" id="KW-0547">Nucleotide-binding</keyword>
<evidence type="ECO:0000256" key="1">
    <source>
        <dbReference type="ARBA" id="ARBA00004429"/>
    </source>
</evidence>
<feature type="transmembrane region" description="Helical" evidence="11">
    <location>
        <begin position="30"/>
        <end position="51"/>
    </location>
</feature>
<evidence type="ECO:0000313" key="14">
    <source>
        <dbReference type="EMBL" id="SQC87207.1"/>
    </source>
</evidence>
<feature type="domain" description="ABC transmembrane type-1" evidence="13">
    <location>
        <begin position="93"/>
        <end position="285"/>
    </location>
</feature>
<name>A0A2X3ILS6_KLEPN</name>
<dbReference type="Gene3D" id="3.40.50.300">
    <property type="entry name" value="P-loop containing nucleotide triphosphate hydrolases"/>
    <property type="match status" value="1"/>
</dbReference>
<evidence type="ECO:0000256" key="9">
    <source>
        <dbReference type="ARBA" id="ARBA00022989"/>
    </source>
</evidence>
<dbReference type="Gene3D" id="2.40.50.140">
    <property type="entry name" value="Nucleic acid-binding proteins"/>
    <property type="match status" value="1"/>
</dbReference>
<dbReference type="InterPro" id="IPR003439">
    <property type="entry name" value="ABC_transporter-like_ATP-bd"/>
</dbReference>
<keyword evidence="2 11" id="KW-0813">Transport</keyword>
<dbReference type="SUPFAM" id="SSF52540">
    <property type="entry name" value="P-loop containing nucleoside triphosphate hydrolases"/>
    <property type="match status" value="1"/>
</dbReference>
<dbReference type="PANTHER" id="PTHR43875:SF3">
    <property type="entry name" value="MALTOSE_MALTODEXTRIN IMPORT ATP-BINDING PROTEIN MALK"/>
    <property type="match status" value="1"/>
</dbReference>
<evidence type="ECO:0000256" key="7">
    <source>
        <dbReference type="ARBA" id="ARBA00022741"/>
    </source>
</evidence>
<protein>
    <submittedName>
        <fullName evidence="14">ABC sugar transporter</fullName>
        <ecNumber evidence="14">3.6.3.20</ecNumber>
    </submittedName>
</protein>
<dbReference type="CDD" id="cd06261">
    <property type="entry name" value="TM_PBP2"/>
    <property type="match status" value="1"/>
</dbReference>
<evidence type="ECO:0000259" key="12">
    <source>
        <dbReference type="PROSITE" id="PS50893"/>
    </source>
</evidence>
<accession>A0A2X3ILS6</accession>
<evidence type="ECO:0000256" key="11">
    <source>
        <dbReference type="RuleBase" id="RU363032"/>
    </source>
</evidence>
<dbReference type="Gene3D" id="1.10.3720.10">
    <property type="entry name" value="MetI-like"/>
    <property type="match status" value="1"/>
</dbReference>
<dbReference type="Pfam" id="PF00005">
    <property type="entry name" value="ABC_tran"/>
    <property type="match status" value="1"/>
</dbReference>
<dbReference type="AlphaFoldDB" id="A0A2X3ILS6"/>
<dbReference type="Gene3D" id="2.40.50.100">
    <property type="match status" value="1"/>
</dbReference>
<dbReference type="InterPro" id="IPR017871">
    <property type="entry name" value="ABC_transporter-like_CS"/>
</dbReference>
<feature type="transmembrane region" description="Helical" evidence="11">
    <location>
        <begin position="164"/>
        <end position="184"/>
    </location>
</feature>
<dbReference type="Pfam" id="PF00528">
    <property type="entry name" value="BPD_transp_1"/>
    <property type="match status" value="1"/>
</dbReference>
<organism evidence="14 15">
    <name type="scientific">Klebsiella pneumoniae</name>
    <dbReference type="NCBI Taxonomy" id="573"/>
    <lineage>
        <taxon>Bacteria</taxon>
        <taxon>Pseudomonadati</taxon>
        <taxon>Pseudomonadota</taxon>
        <taxon>Gammaproteobacteria</taxon>
        <taxon>Enterobacterales</taxon>
        <taxon>Enterobacteriaceae</taxon>
        <taxon>Klebsiella/Raoultella group</taxon>
        <taxon>Klebsiella</taxon>
        <taxon>Klebsiella pneumoniae complex</taxon>
    </lineage>
</organism>
<keyword evidence="3" id="KW-1003">Cell membrane</keyword>
<keyword evidence="5 14" id="KW-0762">Sugar transport</keyword>
<dbReference type="PROSITE" id="PS00211">
    <property type="entry name" value="ABC_TRANSPORTER_1"/>
    <property type="match status" value="1"/>
</dbReference>
<comment type="subcellular location">
    <subcellularLocation>
        <location evidence="1">Cell inner membrane</location>
        <topology evidence="1">Multi-pass membrane protein</topology>
    </subcellularLocation>
    <subcellularLocation>
        <location evidence="11">Cell membrane</location>
        <topology evidence="11">Multi-pass membrane protein</topology>
    </subcellularLocation>
</comment>
<evidence type="ECO:0000256" key="4">
    <source>
        <dbReference type="ARBA" id="ARBA00022519"/>
    </source>
</evidence>
<keyword evidence="14" id="KW-0378">Hydrolase</keyword>
<evidence type="ECO:0000313" key="15">
    <source>
        <dbReference type="Proteomes" id="UP000250675"/>
    </source>
</evidence>
<evidence type="ECO:0000256" key="10">
    <source>
        <dbReference type="ARBA" id="ARBA00023136"/>
    </source>
</evidence>
<dbReference type="GO" id="GO:0005524">
    <property type="term" value="F:ATP binding"/>
    <property type="evidence" value="ECO:0007669"/>
    <property type="project" value="UniProtKB-KW"/>
</dbReference>
<dbReference type="Pfam" id="PF17912">
    <property type="entry name" value="OB_MalK"/>
    <property type="match status" value="1"/>
</dbReference>
<evidence type="ECO:0000256" key="3">
    <source>
        <dbReference type="ARBA" id="ARBA00022475"/>
    </source>
</evidence>
<dbReference type="InterPro" id="IPR008995">
    <property type="entry name" value="Mo/tungstate-bd_C_term_dom"/>
</dbReference>
<feature type="domain" description="ABC transporter" evidence="12">
    <location>
        <begin position="238"/>
        <end position="479"/>
    </location>
</feature>
<keyword evidence="4" id="KW-0997">Cell inner membrane</keyword>
<dbReference type="InterPro" id="IPR027417">
    <property type="entry name" value="P-loop_NTPase"/>
</dbReference>
<feature type="transmembrane region" description="Helical" evidence="11">
    <location>
        <begin position="205"/>
        <end position="228"/>
    </location>
</feature>
<sequence>MADIQQMAPVMSDADREVARTLRREKVSRVVRYVVLIFVGLLMLYPLAWMFSASFKPNHEIFTTLGLWPAHATWDGFINGWKTGTEYHFGHYMLNTFKYVIPKVVLTIISSTIVAYGFARFEIPWKKFWFATLITTMLLPSTVLLIPQYLMFREMGMLNSYLPLYLPLAFATQGFFVFMLIQFLRGVPRDMEEAAQIDGCNSIQVLWYVVVPILKPAIISVALFQFMWSMNDFIGPLIYVYSVDKYPIALALKMSIDVTEGAPWNEILAMASISILPSIIVFFLAQRYFVQGVTSSGGEVRIGDKIVNNLAPKSRGIAMVFQNYALYPHMTVRENLAFGLKLSKLPKAQIDRQVEEAAKILELEELLDRLPRQLSGGQAQRVAVGRAIVKKPDVFLFDEPLSNLDAKLRASMRIRISNLHKQLKISGKPATTVYVTHDQTEAMTMGDRICVMKLGHIMQVDTPDNLYHQPKNMFVAGFIGAPEMNIRPSQLVEHGGRLHLTLGDQRLPLNDRLQSKVETHKNQQVFFGVRPEFVSLSDEPFAEGSCTGEMVRVENMGHEFFVYLQVAGYELTARIPSDDARPMIARGLNRKVYFTFDLNKCHIFDAKTEQNLSL</sequence>
<dbReference type="PANTHER" id="PTHR43875">
    <property type="entry name" value="MALTODEXTRIN IMPORT ATP-BINDING PROTEIN MSMX"/>
    <property type="match status" value="1"/>
</dbReference>
<comment type="similarity">
    <text evidence="11">Belongs to the binding-protein-dependent transport system permease family.</text>
</comment>
<evidence type="ECO:0000256" key="6">
    <source>
        <dbReference type="ARBA" id="ARBA00022692"/>
    </source>
</evidence>